<gene>
    <name evidence="12" type="ORF">ACFOWS_10855</name>
</gene>
<dbReference type="PROSITE" id="PS50109">
    <property type="entry name" value="HIS_KIN"/>
    <property type="match status" value="1"/>
</dbReference>
<evidence type="ECO:0000259" key="10">
    <source>
        <dbReference type="PROSITE" id="PS50109"/>
    </source>
</evidence>
<dbReference type="Pfam" id="PF07495">
    <property type="entry name" value="Y_Y_Y"/>
    <property type="match status" value="1"/>
</dbReference>
<dbReference type="SUPFAM" id="SSF63829">
    <property type="entry name" value="Calcium-dependent phosphotriesterase"/>
    <property type="match status" value="2"/>
</dbReference>
<dbReference type="PROSITE" id="PS00041">
    <property type="entry name" value="HTH_ARAC_FAMILY_1"/>
    <property type="match status" value="1"/>
</dbReference>
<dbReference type="RefSeq" id="WP_379764375.1">
    <property type="nucleotide sequence ID" value="NZ_JBHSCL010000004.1"/>
</dbReference>
<name>A0ABV8PL22_9FLAO</name>
<dbReference type="Pfam" id="PF00512">
    <property type="entry name" value="HisKA"/>
    <property type="match status" value="1"/>
</dbReference>
<keyword evidence="8" id="KW-0732">Signal</keyword>
<protein>
    <recommendedName>
        <fullName evidence="2">histidine kinase</fullName>
        <ecNumber evidence="2">2.7.13.3</ecNumber>
    </recommendedName>
</protein>
<feature type="signal peptide" evidence="8">
    <location>
        <begin position="1"/>
        <end position="26"/>
    </location>
</feature>
<evidence type="ECO:0000256" key="5">
    <source>
        <dbReference type="ARBA" id="ARBA00023125"/>
    </source>
</evidence>
<dbReference type="SUPFAM" id="SSF50998">
    <property type="entry name" value="Quinoprotein alcohol dehydrogenase-like"/>
    <property type="match status" value="1"/>
</dbReference>
<dbReference type="EC" id="2.7.13.3" evidence="2"/>
<accession>A0ABV8PL22</accession>
<dbReference type="SUPFAM" id="SSF46689">
    <property type="entry name" value="Homeodomain-like"/>
    <property type="match status" value="1"/>
</dbReference>
<keyword evidence="5" id="KW-0238">DNA-binding</keyword>
<keyword evidence="6" id="KW-0804">Transcription</keyword>
<dbReference type="InterPro" id="IPR036890">
    <property type="entry name" value="HATPase_C_sf"/>
</dbReference>
<dbReference type="Gene3D" id="3.30.565.10">
    <property type="entry name" value="Histidine kinase-like ATPase, C-terminal domain"/>
    <property type="match status" value="1"/>
</dbReference>
<dbReference type="InterPro" id="IPR011110">
    <property type="entry name" value="Reg_prop"/>
</dbReference>
<evidence type="ECO:0000256" key="7">
    <source>
        <dbReference type="PROSITE-ProRule" id="PRU00169"/>
    </source>
</evidence>
<keyword evidence="3 7" id="KW-0597">Phosphoprotein</keyword>
<dbReference type="PROSITE" id="PS50110">
    <property type="entry name" value="RESPONSE_REGULATORY"/>
    <property type="match status" value="1"/>
</dbReference>
<dbReference type="InterPro" id="IPR003594">
    <property type="entry name" value="HATPase_dom"/>
</dbReference>
<evidence type="ECO:0000256" key="6">
    <source>
        <dbReference type="ARBA" id="ARBA00023163"/>
    </source>
</evidence>
<organism evidence="12 13">
    <name type="scientific">Flagellimonas marina</name>
    <dbReference type="NCBI Taxonomy" id="1775168"/>
    <lineage>
        <taxon>Bacteria</taxon>
        <taxon>Pseudomonadati</taxon>
        <taxon>Bacteroidota</taxon>
        <taxon>Flavobacteriia</taxon>
        <taxon>Flavobacteriales</taxon>
        <taxon>Flavobacteriaceae</taxon>
        <taxon>Flagellimonas</taxon>
    </lineage>
</organism>
<feature type="chain" id="PRO_5046124021" description="histidine kinase" evidence="8">
    <location>
        <begin position="27"/>
        <end position="1380"/>
    </location>
</feature>
<dbReference type="SUPFAM" id="SSF47384">
    <property type="entry name" value="Homodimeric domain of signal transducing histidine kinase"/>
    <property type="match status" value="1"/>
</dbReference>
<dbReference type="Pfam" id="PF07494">
    <property type="entry name" value="Reg_prop"/>
    <property type="match status" value="4"/>
</dbReference>
<dbReference type="Proteomes" id="UP001595841">
    <property type="component" value="Unassembled WGS sequence"/>
</dbReference>
<dbReference type="SMART" id="SM00342">
    <property type="entry name" value="HTH_ARAC"/>
    <property type="match status" value="1"/>
</dbReference>
<dbReference type="CDD" id="cd00082">
    <property type="entry name" value="HisKA"/>
    <property type="match status" value="1"/>
</dbReference>
<dbReference type="CDD" id="cd00146">
    <property type="entry name" value="PKD"/>
    <property type="match status" value="1"/>
</dbReference>
<feature type="modified residue" description="4-aspartylphosphate" evidence="7">
    <location>
        <position position="1184"/>
    </location>
</feature>
<dbReference type="InterPro" id="IPR013783">
    <property type="entry name" value="Ig-like_fold"/>
</dbReference>
<dbReference type="InterPro" id="IPR005467">
    <property type="entry name" value="His_kinase_dom"/>
</dbReference>
<dbReference type="SUPFAM" id="SSF55874">
    <property type="entry name" value="ATPase domain of HSP90 chaperone/DNA topoisomerase II/histidine kinase"/>
    <property type="match status" value="1"/>
</dbReference>
<evidence type="ECO:0000259" key="9">
    <source>
        <dbReference type="PROSITE" id="PS01124"/>
    </source>
</evidence>
<dbReference type="Gene3D" id="1.10.287.130">
    <property type="match status" value="1"/>
</dbReference>
<dbReference type="InterPro" id="IPR001789">
    <property type="entry name" value="Sig_transdc_resp-reg_receiver"/>
</dbReference>
<sequence>MNRKITTKLFKIAFAIVFLKSVVVNAQISENEYNFVNIDQKGSQRAVSTIVQDSLGLIWMGTNGVGLQKYNGFDFVYYKQDFTDCTSLNSSLIYKSFVDKRNRLWIGTEAGLNLYDRDNDAFKQVKFYKDSVPLESVPIWAIQECSTGKLIVGSHYNGLFSVDPETLVGHNIPMDDTDITSLQINSIIKNRDKELLIGTNRGLFSFEDGKVAKVTLDFENREDKGNAPFYIVSMIKDDEGSIWMGTFQNGLLKVEMSPFNSFKTYNYKISSERILSIAQAPDGNILCGTENDGLFALNRQGKLVKHYRYNKFDVISIKSNSIWSIFVDKQDRIWIGYYNNGVGVYDKLYDKFKDIRSLANVNNSLQSPSVSAIAGDKHGRMWIGLDGGGLDVLDPRTGNIVHLTHPRNSIGPHLSAEDVTALFIDSGNNVWVGTWNSGIFHLPNGAQTFKNYTASNTRGALQSDRVMSFAEDPEGTIWIGSYVEGLHSYDSESKKFTYHNKRIFNDPRPGEGAMRIVLIDRNNTIWMGTTAGLYKIAINDVASQKAISLREPMYKSLGNPLVVDAVVSLFEDTRGNIWIGTDGAGLCKYDPTDESFTWYGANEGIKQETISSILEDDNGDLWIGGNNGLSHFDVDEQTFKNFDTNDGLLANDFNFNSAFKDQNGMLYFGSYGGINYIDPDHIRTNTNKPEIYFTDFRLFNKRVGPNEEESPLDKVIAQTDAITLKHKQSVLTIEYAAINFTRPKKNQYAYILEGFDDTWNYVGQTRSATYTNLSPGNYTFKVKAANNDGVWNETPKTLQITILRPWWATNTALALYILAILLISHFLAKFISQRIREKRAVIAERERRVQEEALNDKKIQFFTNISHEFRTPLTLILNPLEDILDDSKQKLSRITHEKLRVIHKNTSRLKRLIDELMDFRKLEINKFSVRISEMEAISFVTEVTEHFEEEAALRNIILMVESDDEPIPFWTDPSLLEKVIFNILSNAFKITPDNGFITIGIFRCGQEMSFPLLACQESKQALEIYIEDTGHGIKKEELEKIFERFYQVKEMNSQYYGGTGIGLEMVKSFVDLLKGKVVVESEEGVGTKFRIFLPLGKECFENNELMVLPEIEKSLASQPMPEECTQISYLSASNRTLLIVEDNAELRAYLKNELESEYTVFEAVNGVQGLEIALKRLPDLILTDVVMSEMDGFEFCSRIRQDIKTSHIPVLMLTAKAMTDDWVKGIDSGADVYLQKPFEMKVLRAQLRQIIQSRQVLFNKYLSNSDNFKIPDNTSSLDKNFMTQVLHYITKNIADENLNVESLAEELHLSRSQLYRKIKAMTGLTVTEFLRKIRLEHAKRFIENGTESISEVCYKVGFSSPSYFTKCFKAQFGVLPTELK</sequence>
<dbReference type="Gene3D" id="1.10.10.60">
    <property type="entry name" value="Homeodomain-like"/>
    <property type="match status" value="2"/>
</dbReference>
<dbReference type="InterPro" id="IPR003661">
    <property type="entry name" value="HisK_dim/P_dom"/>
</dbReference>
<feature type="domain" description="Response regulatory" evidence="11">
    <location>
        <begin position="1136"/>
        <end position="1251"/>
    </location>
</feature>
<dbReference type="InterPro" id="IPR011006">
    <property type="entry name" value="CheY-like_superfamily"/>
</dbReference>
<evidence type="ECO:0000313" key="13">
    <source>
        <dbReference type="Proteomes" id="UP001595841"/>
    </source>
</evidence>
<evidence type="ECO:0000256" key="3">
    <source>
        <dbReference type="ARBA" id="ARBA00022553"/>
    </source>
</evidence>
<dbReference type="InterPro" id="IPR018060">
    <property type="entry name" value="HTH_AraC"/>
</dbReference>
<comment type="caution">
    <text evidence="12">The sequence shown here is derived from an EMBL/GenBank/DDBJ whole genome shotgun (WGS) entry which is preliminary data.</text>
</comment>
<dbReference type="PRINTS" id="PR00344">
    <property type="entry name" value="BCTRLSENSOR"/>
</dbReference>
<evidence type="ECO:0000256" key="1">
    <source>
        <dbReference type="ARBA" id="ARBA00000085"/>
    </source>
</evidence>
<dbReference type="PANTHER" id="PTHR43547:SF2">
    <property type="entry name" value="HYBRID SIGNAL TRANSDUCTION HISTIDINE KINASE C"/>
    <property type="match status" value="1"/>
</dbReference>
<dbReference type="Gene3D" id="3.40.50.2300">
    <property type="match status" value="1"/>
</dbReference>
<dbReference type="InterPro" id="IPR018062">
    <property type="entry name" value="HTH_AraC-typ_CS"/>
</dbReference>
<evidence type="ECO:0000256" key="8">
    <source>
        <dbReference type="SAM" id="SignalP"/>
    </source>
</evidence>
<dbReference type="InterPro" id="IPR011047">
    <property type="entry name" value="Quinoprotein_ADH-like_sf"/>
</dbReference>
<dbReference type="SMART" id="SM00388">
    <property type="entry name" value="HisKA"/>
    <property type="match status" value="1"/>
</dbReference>
<dbReference type="SMART" id="SM00448">
    <property type="entry name" value="REC"/>
    <property type="match status" value="1"/>
</dbReference>
<feature type="domain" description="HTH araC/xylS-type" evidence="9">
    <location>
        <begin position="1283"/>
        <end position="1380"/>
    </location>
</feature>
<dbReference type="Gene3D" id="2.60.40.10">
    <property type="entry name" value="Immunoglobulins"/>
    <property type="match status" value="1"/>
</dbReference>
<reference evidence="13" key="1">
    <citation type="journal article" date="2019" name="Int. J. Syst. Evol. Microbiol.">
        <title>The Global Catalogue of Microorganisms (GCM) 10K type strain sequencing project: providing services to taxonomists for standard genome sequencing and annotation.</title>
        <authorList>
            <consortium name="The Broad Institute Genomics Platform"/>
            <consortium name="The Broad Institute Genome Sequencing Center for Infectious Disease"/>
            <person name="Wu L."/>
            <person name="Ma J."/>
        </authorList>
    </citation>
    <scope>NUCLEOTIDE SEQUENCE [LARGE SCALE GENOMIC DNA]</scope>
    <source>
        <strain evidence="13">CGMCC 1.15774</strain>
    </source>
</reference>
<dbReference type="Pfam" id="PF12833">
    <property type="entry name" value="HTH_18"/>
    <property type="match status" value="1"/>
</dbReference>
<evidence type="ECO:0000313" key="12">
    <source>
        <dbReference type="EMBL" id="MFC4220637.1"/>
    </source>
</evidence>
<evidence type="ECO:0000259" key="11">
    <source>
        <dbReference type="PROSITE" id="PS50110"/>
    </source>
</evidence>
<dbReference type="PROSITE" id="PS01124">
    <property type="entry name" value="HTH_ARAC_FAMILY_2"/>
    <property type="match status" value="1"/>
</dbReference>
<proteinExistence type="predicted"/>
<dbReference type="Pfam" id="PF02518">
    <property type="entry name" value="HATPase_c"/>
    <property type="match status" value="1"/>
</dbReference>
<keyword evidence="13" id="KW-1185">Reference proteome</keyword>
<evidence type="ECO:0000256" key="4">
    <source>
        <dbReference type="ARBA" id="ARBA00023015"/>
    </source>
</evidence>
<dbReference type="Pfam" id="PF00072">
    <property type="entry name" value="Response_reg"/>
    <property type="match status" value="1"/>
</dbReference>
<dbReference type="Gene3D" id="2.130.10.10">
    <property type="entry name" value="YVTN repeat-like/Quinoprotein amine dehydrogenase"/>
    <property type="match status" value="2"/>
</dbReference>
<dbReference type="SUPFAM" id="SSF52172">
    <property type="entry name" value="CheY-like"/>
    <property type="match status" value="1"/>
</dbReference>
<dbReference type="InterPro" id="IPR036097">
    <property type="entry name" value="HisK_dim/P_sf"/>
</dbReference>
<dbReference type="InterPro" id="IPR009057">
    <property type="entry name" value="Homeodomain-like_sf"/>
</dbReference>
<evidence type="ECO:0000256" key="2">
    <source>
        <dbReference type="ARBA" id="ARBA00012438"/>
    </source>
</evidence>
<keyword evidence="4" id="KW-0805">Transcription regulation</keyword>
<dbReference type="InterPro" id="IPR011123">
    <property type="entry name" value="Y_Y_Y"/>
</dbReference>
<feature type="domain" description="Histidine kinase" evidence="10">
    <location>
        <begin position="864"/>
        <end position="1097"/>
    </location>
</feature>
<dbReference type="EMBL" id="JBHSCL010000004">
    <property type="protein sequence ID" value="MFC4220637.1"/>
    <property type="molecule type" value="Genomic_DNA"/>
</dbReference>
<dbReference type="CDD" id="cd00075">
    <property type="entry name" value="HATPase"/>
    <property type="match status" value="1"/>
</dbReference>
<dbReference type="SMART" id="SM00387">
    <property type="entry name" value="HATPase_c"/>
    <property type="match status" value="1"/>
</dbReference>
<dbReference type="InterPro" id="IPR015943">
    <property type="entry name" value="WD40/YVTN_repeat-like_dom_sf"/>
</dbReference>
<comment type="catalytic activity">
    <reaction evidence="1">
        <text>ATP + protein L-histidine = ADP + protein N-phospho-L-histidine.</text>
        <dbReference type="EC" id="2.7.13.3"/>
    </reaction>
</comment>
<dbReference type="InterPro" id="IPR004358">
    <property type="entry name" value="Sig_transdc_His_kin-like_C"/>
</dbReference>
<dbReference type="PANTHER" id="PTHR43547">
    <property type="entry name" value="TWO-COMPONENT HISTIDINE KINASE"/>
    <property type="match status" value="1"/>
</dbReference>